<accession>A0ABN9VIQ3</accession>
<dbReference type="EMBL" id="CAUYUJ010017243">
    <property type="protein sequence ID" value="CAK0873119.1"/>
    <property type="molecule type" value="Genomic_DNA"/>
</dbReference>
<comment type="caution">
    <text evidence="2">The sequence shown here is derived from an EMBL/GenBank/DDBJ whole genome shotgun (WGS) entry which is preliminary data.</text>
</comment>
<keyword evidence="1" id="KW-0175">Coiled coil</keyword>
<reference evidence="2" key="1">
    <citation type="submission" date="2023-10" db="EMBL/GenBank/DDBJ databases">
        <authorList>
            <person name="Chen Y."/>
            <person name="Shah S."/>
            <person name="Dougan E. K."/>
            <person name="Thang M."/>
            <person name="Chan C."/>
        </authorList>
    </citation>
    <scope>NUCLEOTIDE SEQUENCE [LARGE SCALE GENOMIC DNA]</scope>
</reference>
<name>A0ABN9VIQ3_9DINO</name>
<evidence type="ECO:0000256" key="1">
    <source>
        <dbReference type="SAM" id="Coils"/>
    </source>
</evidence>
<protein>
    <submittedName>
        <fullName evidence="2">Uncharacterized protein</fullName>
    </submittedName>
</protein>
<organism evidence="2 3">
    <name type="scientific">Prorocentrum cordatum</name>
    <dbReference type="NCBI Taxonomy" id="2364126"/>
    <lineage>
        <taxon>Eukaryota</taxon>
        <taxon>Sar</taxon>
        <taxon>Alveolata</taxon>
        <taxon>Dinophyceae</taxon>
        <taxon>Prorocentrales</taxon>
        <taxon>Prorocentraceae</taxon>
        <taxon>Prorocentrum</taxon>
    </lineage>
</organism>
<proteinExistence type="predicted"/>
<evidence type="ECO:0000313" key="3">
    <source>
        <dbReference type="Proteomes" id="UP001189429"/>
    </source>
</evidence>
<dbReference type="Proteomes" id="UP001189429">
    <property type="component" value="Unassembled WGS sequence"/>
</dbReference>
<feature type="coiled-coil region" evidence="1">
    <location>
        <begin position="152"/>
        <end position="179"/>
    </location>
</feature>
<keyword evidence="3" id="KW-1185">Reference proteome</keyword>
<sequence>MVATGSHAARLDLLARRVDQVLLPQLAELDDRMDRMVSDLRDTKKASEARFEAKADRVLVQGLASRVAVLDVFDPAGLQSRVSSAESSVQLLEQLHDRVALHVRKLESTAMSKSDMTALWQEISGLRVEAQKMQKSVQDVSANSFNVAQKVSIKVENVSKKFEAEVKELRAEKASDKDLGEVSEKVRALEIAVKSSAKALSQSCGPEVNAVVKRIILGMEDKLMLLENRVQALMEGEGVGGDAVAGAAALQGVPAELSKKLWQDVEQATETVQKLKLDVGLSKADLQSVREQLAQHIDIAQRINVLVEKIAPEETEPDTSAMLTLSRVQLMIAAAARQLVAGNKWVTKEAFDYRMSEVRREVQSSSRQLMGQVEEIVAGAGKVGVIDGALSEARTSLEGVMRLVAAERRAAAEREEEAASPPAAAARGGLLPKVGDLKRAGPLVGGALRLHCVEELTPRSARGPGRARRAEWQHAAGEAAVLPWPGR</sequence>
<evidence type="ECO:0000313" key="2">
    <source>
        <dbReference type="EMBL" id="CAK0873119.1"/>
    </source>
</evidence>
<gene>
    <name evidence="2" type="ORF">PCOR1329_LOCUS58415</name>
</gene>